<dbReference type="AlphaFoldDB" id="A0A1Q2HTQ6"/>
<dbReference type="KEGG" id="cgv:CGLAU_01165"/>
<evidence type="ECO:0000313" key="2">
    <source>
        <dbReference type="Proteomes" id="UP000217209"/>
    </source>
</evidence>
<accession>A0A1Q2HTQ6</accession>
<evidence type="ECO:0008006" key="3">
    <source>
        <dbReference type="Google" id="ProtNLM"/>
    </source>
</evidence>
<proteinExistence type="predicted"/>
<dbReference type="Proteomes" id="UP000217209">
    <property type="component" value="Chromosome"/>
</dbReference>
<reference evidence="1 2" key="1">
    <citation type="submission" date="2016-12" db="EMBL/GenBank/DDBJ databases">
        <authorList>
            <person name="Song W.-J."/>
            <person name="Kurnit D.M."/>
        </authorList>
    </citation>
    <scope>NUCLEOTIDE SEQUENCE [LARGE SCALE GENOMIC DNA]</scope>
    <source>
        <strain evidence="1 2">DSM 30827</strain>
    </source>
</reference>
<name>A0A1Q2HTQ6_9CORY</name>
<protein>
    <recommendedName>
        <fullName evidence="3">Lipoprotein</fullName>
    </recommendedName>
</protein>
<sequence>MRKTTTLAATFLATSALLVGCGTESLDGTYQADIDLAETSTPEEEEALKALEQMGYSREDMIVTYKLKIEGETCEQTISGVFGADTRMDCEVDRDKEVIRATGDVATGDPEIDEMKYVHDGDTITLVPNDAQMDMAGGAEGEREVVLTKVEEN</sequence>
<organism evidence="1 2">
    <name type="scientific">Corynebacterium glaucum</name>
    <dbReference type="NCBI Taxonomy" id="187491"/>
    <lineage>
        <taxon>Bacteria</taxon>
        <taxon>Bacillati</taxon>
        <taxon>Actinomycetota</taxon>
        <taxon>Actinomycetes</taxon>
        <taxon>Mycobacteriales</taxon>
        <taxon>Corynebacteriaceae</taxon>
        <taxon>Corynebacterium</taxon>
    </lineage>
</organism>
<dbReference type="RefSeq" id="WP_095659103.1">
    <property type="nucleotide sequence ID" value="NZ_BAAAKB010000015.1"/>
</dbReference>
<gene>
    <name evidence="1" type="ORF">CGLAU_01165</name>
</gene>
<dbReference type="EMBL" id="CP019688">
    <property type="protein sequence ID" value="AQQ14224.1"/>
    <property type="molecule type" value="Genomic_DNA"/>
</dbReference>
<keyword evidence="2" id="KW-1185">Reference proteome</keyword>
<evidence type="ECO:0000313" key="1">
    <source>
        <dbReference type="EMBL" id="AQQ14224.1"/>
    </source>
</evidence>
<dbReference type="PROSITE" id="PS51257">
    <property type="entry name" value="PROKAR_LIPOPROTEIN"/>
    <property type="match status" value="1"/>
</dbReference>